<dbReference type="NCBIfam" id="TIGR01354">
    <property type="entry name" value="cyt_deam_tetra"/>
    <property type="match status" value="1"/>
</dbReference>
<dbReference type="RefSeq" id="WP_284679590.1">
    <property type="nucleotide sequence ID" value="NZ_CP060096.1"/>
</dbReference>
<comment type="cofactor">
    <cofactor evidence="1 14 15">
        <name>Zn(2+)</name>
        <dbReference type="ChEBI" id="CHEBI:29105"/>
    </cofactor>
</comment>
<feature type="domain" description="CMP/dCMP-type deaminase" evidence="16">
    <location>
        <begin position="1"/>
        <end position="128"/>
    </location>
</feature>
<feature type="binding site" evidence="13">
    <location>
        <begin position="42"/>
        <end position="48"/>
    </location>
    <ligand>
        <name>substrate</name>
    </ligand>
</feature>
<evidence type="ECO:0000256" key="15">
    <source>
        <dbReference type="RuleBase" id="RU364006"/>
    </source>
</evidence>
<keyword evidence="18" id="KW-1185">Reference proteome</keyword>
<dbReference type="InterPro" id="IPR006262">
    <property type="entry name" value="Cyt_deam_tetra"/>
</dbReference>
<sequence length="137" mass="15041">MEYDSLIKIAKEVRNMAYAPYSNFKVGACCIAENGNIYKGCNIENASYGLSNCAERTALFNAYSNGDTKLKALAVVADTEKPISPCGACRQVIYELGGEDIDVIMGNLKGEYIIKKSKDLLPGAFSSKDLSMKRWYV</sequence>
<dbReference type="Proteomes" id="UP000671913">
    <property type="component" value="Chromosome"/>
</dbReference>
<evidence type="ECO:0000256" key="8">
    <source>
        <dbReference type="ARBA" id="ARBA00022833"/>
    </source>
</evidence>
<dbReference type="PANTHER" id="PTHR11644:SF2">
    <property type="entry name" value="CYTIDINE DEAMINASE"/>
    <property type="match status" value="1"/>
</dbReference>
<dbReference type="GO" id="GO:0072527">
    <property type="term" value="P:pyrimidine-containing compound metabolic process"/>
    <property type="evidence" value="ECO:0007669"/>
    <property type="project" value="UniProtKB-ARBA"/>
</dbReference>
<evidence type="ECO:0000256" key="7">
    <source>
        <dbReference type="ARBA" id="ARBA00022801"/>
    </source>
</evidence>
<comment type="catalytic activity">
    <reaction evidence="10 15">
        <text>2'-deoxycytidine + H2O + H(+) = 2'-deoxyuridine + NH4(+)</text>
        <dbReference type="Rhea" id="RHEA:13433"/>
        <dbReference type="ChEBI" id="CHEBI:15377"/>
        <dbReference type="ChEBI" id="CHEBI:15378"/>
        <dbReference type="ChEBI" id="CHEBI:15698"/>
        <dbReference type="ChEBI" id="CHEBI:16450"/>
        <dbReference type="ChEBI" id="CHEBI:28938"/>
        <dbReference type="EC" id="3.5.4.5"/>
    </reaction>
</comment>
<dbReference type="InterPro" id="IPR016192">
    <property type="entry name" value="APOBEC/CMP_deaminase_Zn-bd"/>
</dbReference>
<dbReference type="GO" id="GO:0005829">
    <property type="term" value="C:cytosol"/>
    <property type="evidence" value="ECO:0007669"/>
    <property type="project" value="TreeGrafter"/>
</dbReference>
<dbReference type="GO" id="GO:0004126">
    <property type="term" value="F:cytidine deaminase activity"/>
    <property type="evidence" value="ECO:0007669"/>
    <property type="project" value="UniProtKB-UniRule"/>
</dbReference>
<feature type="binding site" evidence="14">
    <location>
        <position position="53"/>
    </location>
    <ligand>
        <name>Zn(2+)</name>
        <dbReference type="ChEBI" id="CHEBI:29105"/>
        <note>catalytic</note>
    </ligand>
</feature>
<dbReference type="GO" id="GO:0042802">
    <property type="term" value="F:identical protein binding"/>
    <property type="evidence" value="ECO:0007669"/>
    <property type="project" value="UniProtKB-ARBA"/>
</dbReference>
<evidence type="ECO:0000256" key="9">
    <source>
        <dbReference type="ARBA" id="ARBA00032005"/>
    </source>
</evidence>
<dbReference type="InterPro" id="IPR016193">
    <property type="entry name" value="Cytidine_deaminase-like"/>
</dbReference>
<dbReference type="KEGG" id="aaut:ACETAC_08455"/>
<evidence type="ECO:0000256" key="14">
    <source>
        <dbReference type="PIRSR" id="PIRSR606262-3"/>
    </source>
</evidence>
<name>A0A975AUX2_9THEO</name>
<comment type="similarity">
    <text evidence="3 15">Belongs to the cytidine and deoxycytidylate deaminase family.</text>
</comment>
<evidence type="ECO:0000259" key="16">
    <source>
        <dbReference type="PROSITE" id="PS51747"/>
    </source>
</evidence>
<evidence type="ECO:0000256" key="12">
    <source>
        <dbReference type="PIRSR" id="PIRSR606262-1"/>
    </source>
</evidence>
<evidence type="ECO:0000256" key="6">
    <source>
        <dbReference type="ARBA" id="ARBA00022723"/>
    </source>
</evidence>
<dbReference type="InterPro" id="IPR050202">
    <property type="entry name" value="Cyt/Deoxycyt_deaminase"/>
</dbReference>
<organism evidence="17 18">
    <name type="scientific">Aceticella autotrophica</name>
    <dbReference type="NCBI Taxonomy" id="2755338"/>
    <lineage>
        <taxon>Bacteria</taxon>
        <taxon>Bacillati</taxon>
        <taxon>Bacillota</taxon>
        <taxon>Clostridia</taxon>
        <taxon>Thermoanaerobacterales</taxon>
        <taxon>Thermoanaerobacteraceae</taxon>
        <taxon>Aceticella</taxon>
    </lineage>
</organism>
<dbReference type="NCBIfam" id="NF004064">
    <property type="entry name" value="PRK05578.1"/>
    <property type="match status" value="1"/>
</dbReference>
<keyword evidence="8 14" id="KW-0862">Zinc</keyword>
<dbReference type="GO" id="GO:0055086">
    <property type="term" value="P:nucleobase-containing small molecule metabolic process"/>
    <property type="evidence" value="ECO:0007669"/>
    <property type="project" value="UniProtKB-ARBA"/>
</dbReference>
<evidence type="ECO:0000256" key="13">
    <source>
        <dbReference type="PIRSR" id="PIRSR606262-2"/>
    </source>
</evidence>
<feature type="binding site" evidence="14">
    <location>
        <position position="86"/>
    </location>
    <ligand>
        <name>Zn(2+)</name>
        <dbReference type="ChEBI" id="CHEBI:29105"/>
        <note>catalytic</note>
    </ligand>
</feature>
<accession>A0A975AUX2</accession>
<proteinExistence type="inferred from homology"/>
<evidence type="ECO:0000256" key="5">
    <source>
        <dbReference type="ARBA" id="ARBA00018266"/>
    </source>
</evidence>
<dbReference type="CDD" id="cd01283">
    <property type="entry name" value="cytidine_deaminase"/>
    <property type="match status" value="1"/>
</dbReference>
<feature type="active site" description="Proton donor" evidence="12">
    <location>
        <position position="55"/>
    </location>
</feature>
<dbReference type="SUPFAM" id="SSF53927">
    <property type="entry name" value="Cytidine deaminase-like"/>
    <property type="match status" value="1"/>
</dbReference>
<keyword evidence="6 14" id="KW-0479">Metal-binding</keyword>
<dbReference type="EMBL" id="CP060096">
    <property type="protein sequence ID" value="QSZ26901.1"/>
    <property type="molecule type" value="Genomic_DNA"/>
</dbReference>
<gene>
    <name evidence="17" type="ORF">ACETAC_08455</name>
</gene>
<evidence type="ECO:0000256" key="10">
    <source>
        <dbReference type="ARBA" id="ARBA00049252"/>
    </source>
</evidence>
<dbReference type="PANTHER" id="PTHR11644">
    <property type="entry name" value="CYTIDINE DEAMINASE"/>
    <property type="match status" value="1"/>
</dbReference>
<dbReference type="PROSITE" id="PS51747">
    <property type="entry name" value="CYT_DCMP_DEAMINASES_2"/>
    <property type="match status" value="1"/>
</dbReference>
<protein>
    <recommendedName>
        <fullName evidence="5 15">Cytidine deaminase</fullName>
        <ecNumber evidence="4 15">3.5.4.5</ecNumber>
    </recommendedName>
    <alternativeName>
        <fullName evidence="9 15">Cytidine aminohydrolase</fullName>
    </alternativeName>
</protein>
<evidence type="ECO:0000256" key="4">
    <source>
        <dbReference type="ARBA" id="ARBA00012783"/>
    </source>
</evidence>
<evidence type="ECO:0000256" key="11">
    <source>
        <dbReference type="ARBA" id="ARBA00049558"/>
    </source>
</evidence>
<evidence type="ECO:0000313" key="17">
    <source>
        <dbReference type="EMBL" id="QSZ26901.1"/>
    </source>
</evidence>
<dbReference type="InterPro" id="IPR002125">
    <property type="entry name" value="CMP_dCMP_dom"/>
</dbReference>
<evidence type="ECO:0000313" key="18">
    <source>
        <dbReference type="Proteomes" id="UP000671913"/>
    </source>
</evidence>
<dbReference type="Pfam" id="PF00383">
    <property type="entry name" value="dCMP_cyt_deam_1"/>
    <property type="match status" value="1"/>
</dbReference>
<dbReference type="AlphaFoldDB" id="A0A975AUX2"/>
<dbReference type="GO" id="GO:0008270">
    <property type="term" value="F:zinc ion binding"/>
    <property type="evidence" value="ECO:0007669"/>
    <property type="project" value="UniProtKB-UniRule"/>
</dbReference>
<comment type="catalytic activity">
    <reaction evidence="11 15">
        <text>cytidine + H2O + H(+) = uridine + NH4(+)</text>
        <dbReference type="Rhea" id="RHEA:16069"/>
        <dbReference type="ChEBI" id="CHEBI:15377"/>
        <dbReference type="ChEBI" id="CHEBI:15378"/>
        <dbReference type="ChEBI" id="CHEBI:16704"/>
        <dbReference type="ChEBI" id="CHEBI:17562"/>
        <dbReference type="ChEBI" id="CHEBI:28938"/>
        <dbReference type="EC" id="3.5.4.5"/>
    </reaction>
</comment>
<evidence type="ECO:0000256" key="1">
    <source>
        <dbReference type="ARBA" id="ARBA00001947"/>
    </source>
</evidence>
<keyword evidence="7 15" id="KW-0378">Hydrolase</keyword>
<evidence type="ECO:0000256" key="2">
    <source>
        <dbReference type="ARBA" id="ARBA00003949"/>
    </source>
</evidence>
<evidence type="ECO:0000256" key="3">
    <source>
        <dbReference type="ARBA" id="ARBA00006576"/>
    </source>
</evidence>
<dbReference type="FunFam" id="3.40.140.10:FF:000008">
    <property type="entry name" value="Cytidine deaminase"/>
    <property type="match status" value="1"/>
</dbReference>
<dbReference type="PROSITE" id="PS00903">
    <property type="entry name" value="CYT_DCMP_DEAMINASES_1"/>
    <property type="match status" value="1"/>
</dbReference>
<reference evidence="17" key="1">
    <citation type="submission" date="2020-08" db="EMBL/GenBank/DDBJ databases">
        <title>Genomic insights into the carbon and energy metabolism of the first obligate autotrophic acetogenic bacterium Aceticella autotrophica gen. nov., sp. nov.</title>
        <authorList>
            <person name="Toshchakov S.V."/>
            <person name="Elcheninov A.G."/>
            <person name="Kublanov I.V."/>
            <person name="Frolov E.N."/>
            <person name="Lebedinsky A.V."/>
        </authorList>
    </citation>
    <scope>NUCLEOTIDE SEQUENCE</scope>
    <source>
        <strain evidence="17">3443-3Ac</strain>
    </source>
</reference>
<feature type="binding site" evidence="14">
    <location>
        <position position="89"/>
    </location>
    <ligand>
        <name>Zn(2+)</name>
        <dbReference type="ChEBI" id="CHEBI:29105"/>
        <note>catalytic</note>
    </ligand>
</feature>
<comment type="function">
    <text evidence="2 15">This enzyme scavenges exogenous and endogenous cytidine and 2'-deoxycytidine for UMP synthesis.</text>
</comment>
<dbReference type="Gene3D" id="3.40.140.10">
    <property type="entry name" value="Cytidine Deaminase, domain 2"/>
    <property type="match status" value="1"/>
</dbReference>
<dbReference type="EC" id="3.5.4.5" evidence="4 15"/>